<dbReference type="PANTHER" id="PTHR32268">
    <property type="entry name" value="HOMOSERINE O-ACETYLTRANSFERASE"/>
    <property type="match status" value="1"/>
</dbReference>
<dbReference type="GO" id="GO:0004414">
    <property type="term" value="F:homoserine O-acetyltransferase activity"/>
    <property type="evidence" value="ECO:0007669"/>
    <property type="project" value="TreeGrafter"/>
</dbReference>
<dbReference type="EMBL" id="DYWT01000209">
    <property type="protein sequence ID" value="HJF32677.1"/>
    <property type="molecule type" value="Genomic_DNA"/>
</dbReference>
<dbReference type="Pfam" id="PF00561">
    <property type="entry name" value="Abhydrolase_1"/>
    <property type="match status" value="1"/>
</dbReference>
<dbReference type="InterPro" id="IPR000073">
    <property type="entry name" value="AB_hydrolase_1"/>
</dbReference>
<dbReference type="Proteomes" id="UP000698173">
    <property type="component" value="Unassembled WGS sequence"/>
</dbReference>
<evidence type="ECO:0000256" key="1">
    <source>
        <dbReference type="ARBA" id="ARBA00022679"/>
    </source>
</evidence>
<evidence type="ECO:0000313" key="4">
    <source>
        <dbReference type="Proteomes" id="UP000698173"/>
    </source>
</evidence>
<keyword evidence="3" id="KW-0378">Hydrolase</keyword>
<dbReference type="GO" id="GO:0009092">
    <property type="term" value="P:homoserine metabolic process"/>
    <property type="evidence" value="ECO:0007669"/>
    <property type="project" value="TreeGrafter"/>
</dbReference>
<dbReference type="Gene3D" id="3.40.50.1820">
    <property type="entry name" value="alpha/beta hydrolase"/>
    <property type="match status" value="2"/>
</dbReference>
<protein>
    <submittedName>
        <fullName evidence="3">Alpha/beta fold hydrolase</fullName>
    </submittedName>
</protein>
<proteinExistence type="predicted"/>
<organism evidence="3 4">
    <name type="scientific">Sporosarcina psychrophila</name>
    <name type="common">Bacillus psychrophilus</name>
    <dbReference type="NCBI Taxonomy" id="1476"/>
    <lineage>
        <taxon>Bacteria</taxon>
        <taxon>Bacillati</taxon>
        <taxon>Bacillota</taxon>
        <taxon>Bacilli</taxon>
        <taxon>Bacillales</taxon>
        <taxon>Caryophanaceae</taxon>
        <taxon>Sporosarcina</taxon>
    </lineage>
</organism>
<feature type="domain" description="AB hydrolase-1" evidence="2">
    <location>
        <begin position="44"/>
        <end position="171"/>
    </location>
</feature>
<evidence type="ECO:0000313" key="3">
    <source>
        <dbReference type="EMBL" id="HJF32677.1"/>
    </source>
</evidence>
<dbReference type="InterPro" id="IPR029058">
    <property type="entry name" value="AB_hydrolase_fold"/>
</dbReference>
<keyword evidence="1" id="KW-0808">Transferase</keyword>
<dbReference type="PIRSF" id="PIRSF000443">
    <property type="entry name" value="Homoser_Ac_trans"/>
    <property type="match status" value="1"/>
</dbReference>
<dbReference type="PANTHER" id="PTHR32268:SF11">
    <property type="entry name" value="HOMOSERINE O-ACETYLTRANSFERASE"/>
    <property type="match status" value="1"/>
</dbReference>
<name>A0A921G0Z1_SPOPS</name>
<comment type="caution">
    <text evidence="3">The sequence shown here is derived from an EMBL/GenBank/DDBJ whole genome shotgun (WGS) entry which is preliminary data.</text>
</comment>
<gene>
    <name evidence="3" type="ORF">K8V56_13010</name>
</gene>
<dbReference type="GO" id="GO:0009086">
    <property type="term" value="P:methionine biosynthetic process"/>
    <property type="evidence" value="ECO:0007669"/>
    <property type="project" value="TreeGrafter"/>
</dbReference>
<reference evidence="3" key="2">
    <citation type="submission" date="2021-09" db="EMBL/GenBank/DDBJ databases">
        <authorList>
            <person name="Gilroy R."/>
        </authorList>
    </citation>
    <scope>NUCLEOTIDE SEQUENCE</scope>
    <source>
        <strain evidence="3">CHK171-7178</strain>
    </source>
</reference>
<dbReference type="SUPFAM" id="SSF53474">
    <property type="entry name" value="alpha/beta-Hydrolases"/>
    <property type="match status" value="1"/>
</dbReference>
<reference evidence="3" key="1">
    <citation type="journal article" date="2021" name="PeerJ">
        <title>Extensive microbial diversity within the chicken gut microbiome revealed by metagenomics and culture.</title>
        <authorList>
            <person name="Gilroy R."/>
            <person name="Ravi A."/>
            <person name="Getino M."/>
            <person name="Pursley I."/>
            <person name="Horton D.L."/>
            <person name="Alikhan N.F."/>
            <person name="Baker D."/>
            <person name="Gharbi K."/>
            <person name="Hall N."/>
            <person name="Watson M."/>
            <person name="Adriaenssens E.M."/>
            <person name="Foster-Nyarko E."/>
            <person name="Jarju S."/>
            <person name="Secka A."/>
            <person name="Antonio M."/>
            <person name="Oren A."/>
            <person name="Chaudhuri R.R."/>
            <person name="La Ragione R."/>
            <person name="Hildebrand F."/>
            <person name="Pallen M.J."/>
        </authorList>
    </citation>
    <scope>NUCLEOTIDE SEQUENCE</scope>
    <source>
        <strain evidence="3">CHK171-7178</strain>
    </source>
</reference>
<dbReference type="AlphaFoldDB" id="A0A921G0Z1"/>
<evidence type="ECO:0000259" key="2">
    <source>
        <dbReference type="Pfam" id="PF00561"/>
    </source>
</evidence>
<dbReference type="InterPro" id="IPR008220">
    <property type="entry name" value="HAT_MetX-like"/>
</dbReference>
<sequence>MATRKGVTIVETGIVEIGHLVLESGIILVNVQLAYERTGRLDAPHVLVCHALTGSHATVGTDECPGWWSGLVGQGKSIDTNEFSVISFNALGGSDGSTGPLSVNPTTGELYRNLFPEVTIRDMVHAERKALTVLGVNRLRAIIGGSLGGMRVLEWGILYPEDMDILFPMATTPQSTNIGSMLYPFENGRSDMESFYPLIRAMNTHDIGRGRGGIEIASRRISAKMVAFAFTDDPIYPTGEIRTFVHLIPNSIYCLVNTKNGYESFLVEFEKWGLVIKQSMEVAVCRQSKSLYLASAL</sequence>
<accession>A0A921G0Z1</accession>
<dbReference type="GO" id="GO:0016787">
    <property type="term" value="F:hydrolase activity"/>
    <property type="evidence" value="ECO:0007669"/>
    <property type="project" value="UniProtKB-KW"/>
</dbReference>